<dbReference type="GO" id="GO:0005886">
    <property type="term" value="C:plasma membrane"/>
    <property type="evidence" value="ECO:0007669"/>
    <property type="project" value="UniProtKB-SubCell"/>
</dbReference>
<feature type="transmembrane region" description="Helical" evidence="21">
    <location>
        <begin position="215"/>
        <end position="237"/>
    </location>
</feature>
<dbReference type="PANTHER" id="PTHR11506">
    <property type="entry name" value="LYSOSOME-ASSOCIATED MEMBRANE GLYCOPROTEIN"/>
    <property type="match status" value="1"/>
</dbReference>
<evidence type="ECO:0000313" key="27">
    <source>
        <dbReference type="Proteomes" id="UP000663832"/>
    </source>
</evidence>
<dbReference type="OrthoDB" id="10022057at2759"/>
<dbReference type="InterPro" id="IPR002000">
    <property type="entry name" value="Lysosome-assoc_membr_glycop"/>
</dbReference>
<evidence type="ECO:0000256" key="15">
    <source>
        <dbReference type="ARBA" id="ARBA00029428"/>
    </source>
</evidence>
<evidence type="ECO:0000256" key="17">
    <source>
        <dbReference type="ARBA" id="ARBA00060492"/>
    </source>
</evidence>
<evidence type="ECO:0000256" key="1">
    <source>
        <dbReference type="ARBA" id="ARBA00004151"/>
    </source>
</evidence>
<dbReference type="Pfam" id="PF21222">
    <property type="entry name" value="Lamp2_2nd"/>
    <property type="match status" value="1"/>
</dbReference>
<reference evidence="25" key="1">
    <citation type="submission" date="2021-02" db="EMBL/GenBank/DDBJ databases">
        <authorList>
            <person name="Nowell W R."/>
        </authorList>
    </citation>
    <scope>NUCLEOTIDE SEQUENCE</scope>
</reference>
<evidence type="ECO:0000256" key="13">
    <source>
        <dbReference type="ARBA" id="ARBA00023273"/>
    </source>
</evidence>
<comment type="caution">
    <text evidence="20">Lacks conserved residue(s) required for the propagation of feature annotation.</text>
</comment>
<comment type="function">
    <text evidence="16">Plays a role in short-term synaptic plasticity in a subset of GABAergic neurons in the brain.</text>
</comment>
<dbReference type="PANTHER" id="PTHR11506:SF35">
    <property type="entry name" value="LYSOSOME-ASSOCIATED MEMBRANE GLYCOPROTEIN 5"/>
    <property type="match status" value="1"/>
</dbReference>
<evidence type="ECO:0000256" key="14">
    <source>
        <dbReference type="ARBA" id="ARBA00023329"/>
    </source>
</evidence>
<evidence type="ECO:0000256" key="6">
    <source>
        <dbReference type="ARBA" id="ARBA00022692"/>
    </source>
</evidence>
<evidence type="ECO:0000256" key="12">
    <source>
        <dbReference type="ARBA" id="ARBA00023180"/>
    </source>
</evidence>
<evidence type="ECO:0000259" key="24">
    <source>
        <dbReference type="Pfam" id="PF21222"/>
    </source>
</evidence>
<dbReference type="Proteomes" id="UP000663832">
    <property type="component" value="Unassembled WGS sequence"/>
</dbReference>
<dbReference type="EMBL" id="CAJNOI010000006">
    <property type="protein sequence ID" value="CAF0753476.1"/>
    <property type="molecule type" value="Genomic_DNA"/>
</dbReference>
<evidence type="ECO:0000256" key="22">
    <source>
        <dbReference type="SAM" id="SignalP"/>
    </source>
</evidence>
<dbReference type="Gene3D" id="2.40.160.110">
    <property type="match status" value="1"/>
</dbReference>
<keyword evidence="27" id="KW-1185">Reference proteome</keyword>
<dbReference type="GO" id="GO:0072594">
    <property type="term" value="P:establishment of protein localization to organelle"/>
    <property type="evidence" value="ECO:0007669"/>
    <property type="project" value="TreeGrafter"/>
</dbReference>
<feature type="domain" description="Lysosome-associated membrane glycoprotein 2-like luminal" evidence="23">
    <location>
        <begin position="28"/>
        <end position="189"/>
    </location>
</feature>
<keyword evidence="10" id="KW-0770">Synapse</keyword>
<evidence type="ECO:0000256" key="8">
    <source>
        <dbReference type="ARBA" id="ARBA00022753"/>
    </source>
</evidence>
<comment type="subcellular location">
    <subcellularLocation>
        <location evidence="4">Cell projection</location>
        <location evidence="4">Dendrite</location>
    </subcellularLocation>
    <subcellularLocation>
        <location evidence="17">Cell projection</location>
        <location evidence="17">Growth cone membrane</location>
        <topology evidence="17">Single-pass type I membrane protein</topology>
    </subcellularLocation>
    <subcellularLocation>
        <location evidence="15">Cytoplasmic vesicle</location>
        <location evidence="15">Secretory vesicle</location>
        <location evidence="15">Synaptic vesicle membrane</location>
        <topology evidence="15">Single-pass type I membrane protein</topology>
    </subcellularLocation>
    <subcellularLocation>
        <location evidence="2">Early endosome membrane</location>
        <topology evidence="2">Single-pass type I membrane protein</topology>
    </subcellularLocation>
    <subcellularLocation>
        <location evidence="1">Endoplasmic reticulum-Golgi intermediate compartment membrane</location>
        <topology evidence="1">Single-pass type I membrane protein</topology>
    </subcellularLocation>
    <subcellularLocation>
        <location evidence="20">Membrane</location>
        <topology evidence="20">Single-pass type I membrane protein</topology>
    </subcellularLocation>
    <subcellularLocation>
        <location evidence="3">Recycling endosome</location>
    </subcellularLocation>
</comment>
<proteinExistence type="inferred from homology"/>
<dbReference type="Pfam" id="PF01299">
    <property type="entry name" value="Lamp2-like_luminal"/>
    <property type="match status" value="1"/>
</dbReference>
<evidence type="ECO:0000256" key="18">
    <source>
        <dbReference type="ARBA" id="ARBA00074379"/>
    </source>
</evidence>
<dbReference type="EMBL" id="CAJNOM010000003">
    <property type="protein sequence ID" value="CAF0741699.1"/>
    <property type="molecule type" value="Genomic_DNA"/>
</dbReference>
<keyword evidence="11 20" id="KW-0472">Membrane</keyword>
<evidence type="ECO:0000256" key="5">
    <source>
        <dbReference type="ARBA" id="ARBA00009644"/>
    </source>
</evidence>
<feature type="signal peptide" evidence="22">
    <location>
        <begin position="1"/>
        <end position="21"/>
    </location>
</feature>
<evidence type="ECO:0000259" key="23">
    <source>
        <dbReference type="Pfam" id="PF01299"/>
    </source>
</evidence>
<evidence type="ECO:0000256" key="16">
    <source>
        <dbReference type="ARBA" id="ARBA00053950"/>
    </source>
</evidence>
<evidence type="ECO:0000256" key="10">
    <source>
        <dbReference type="ARBA" id="ARBA00023018"/>
    </source>
</evidence>
<evidence type="ECO:0000256" key="21">
    <source>
        <dbReference type="SAM" id="Phobius"/>
    </source>
</evidence>
<evidence type="ECO:0000313" key="25">
    <source>
        <dbReference type="EMBL" id="CAF0741699.1"/>
    </source>
</evidence>
<dbReference type="PROSITE" id="PS51407">
    <property type="entry name" value="LAMP_3"/>
    <property type="match status" value="1"/>
</dbReference>
<feature type="domain" description="Lysosome-associated membrane glycoprotein 2-like transmembrane" evidence="24">
    <location>
        <begin position="216"/>
        <end position="247"/>
    </location>
</feature>
<comment type="similarity">
    <text evidence="5 20">Belongs to the LAMP family.</text>
</comment>
<keyword evidence="9 21" id="KW-1133">Transmembrane helix</keyword>
<evidence type="ECO:0000256" key="19">
    <source>
        <dbReference type="ARBA" id="ARBA00076257"/>
    </source>
</evidence>
<evidence type="ECO:0000256" key="9">
    <source>
        <dbReference type="ARBA" id="ARBA00022989"/>
    </source>
</evidence>
<evidence type="ECO:0000256" key="4">
    <source>
        <dbReference type="ARBA" id="ARBA00004279"/>
    </source>
</evidence>
<feature type="chain" id="PRO_5036409093" description="Lysosome-associated membrane glycoprotein 5" evidence="22">
    <location>
        <begin position="22"/>
        <end position="249"/>
    </location>
</feature>
<dbReference type="Proteomes" id="UP000663877">
    <property type="component" value="Unassembled WGS sequence"/>
</dbReference>
<name>A0A813NWW0_9BILA</name>
<keyword evidence="13" id="KW-0966">Cell projection</keyword>
<evidence type="ECO:0000256" key="11">
    <source>
        <dbReference type="ARBA" id="ARBA00023136"/>
    </source>
</evidence>
<accession>A0A813NWW0</accession>
<evidence type="ECO:0000256" key="7">
    <source>
        <dbReference type="ARBA" id="ARBA00022729"/>
    </source>
</evidence>
<dbReference type="AlphaFoldDB" id="A0A813NWW0"/>
<comment type="caution">
    <text evidence="25">The sequence shown here is derived from an EMBL/GenBank/DDBJ whole genome shotgun (WGS) entry which is preliminary data.</text>
</comment>
<organism evidence="25 27">
    <name type="scientific">Adineta steineri</name>
    <dbReference type="NCBI Taxonomy" id="433720"/>
    <lineage>
        <taxon>Eukaryota</taxon>
        <taxon>Metazoa</taxon>
        <taxon>Spiralia</taxon>
        <taxon>Gnathifera</taxon>
        <taxon>Rotifera</taxon>
        <taxon>Eurotatoria</taxon>
        <taxon>Bdelloidea</taxon>
        <taxon>Adinetida</taxon>
        <taxon>Adinetidae</taxon>
        <taxon>Adineta</taxon>
    </lineage>
</organism>
<protein>
    <recommendedName>
        <fullName evidence="18">Lysosome-associated membrane glycoprotein 5</fullName>
    </recommendedName>
    <alternativeName>
        <fullName evidence="19">Lysosome-associated membrane protein 5</fullName>
    </alternativeName>
</protein>
<keyword evidence="7 22" id="KW-0732">Signal</keyword>
<keyword evidence="14" id="KW-0968">Cytoplasmic vesicle</keyword>
<evidence type="ECO:0000313" key="26">
    <source>
        <dbReference type="EMBL" id="CAF0753476.1"/>
    </source>
</evidence>
<dbReference type="InterPro" id="IPR048524">
    <property type="entry name" value="Lamp2-like_TM"/>
</dbReference>
<dbReference type="GO" id="GO:0031902">
    <property type="term" value="C:late endosome membrane"/>
    <property type="evidence" value="ECO:0007669"/>
    <property type="project" value="TreeGrafter"/>
</dbReference>
<sequence>MTSKLLSVFLIIASTFLISSSYTLSPPSNYTWPQNSKKLCFAGQFDLVLNVDYIQTTGAKASAKIPLNNNTYESYRVSCSAPTNVHKLTVSMLDGFTEFILTFSVDTTNVTSLTQISAYITLNDKQTYFTNYSTSLEGMHKFEKTVSLFVADRGSSYRCNTKSTITDFNTDKNVTITSIELENLRIQSFADDSKEFNDYAVEKVCPADVDKNSNLIPIIVGACLAVLVVVVLIAYLIGRRRSRNGYQSV</sequence>
<keyword evidence="6 20" id="KW-0812">Transmembrane</keyword>
<keyword evidence="12" id="KW-0325">Glycoprotein</keyword>
<keyword evidence="8" id="KW-0967">Endosome</keyword>
<dbReference type="GO" id="GO:0005765">
    <property type="term" value="C:lysosomal membrane"/>
    <property type="evidence" value="ECO:0007669"/>
    <property type="project" value="TreeGrafter"/>
</dbReference>
<gene>
    <name evidence="26" type="ORF">BJG266_LOCUS2588</name>
    <name evidence="25" type="ORF">QVE165_LOCUS940</name>
</gene>
<dbReference type="InterPro" id="IPR048528">
    <property type="entry name" value="Lamp2-like_luminal"/>
</dbReference>
<evidence type="ECO:0000256" key="20">
    <source>
        <dbReference type="PROSITE-ProRule" id="PRU00740"/>
    </source>
</evidence>
<evidence type="ECO:0000256" key="2">
    <source>
        <dbReference type="ARBA" id="ARBA00004158"/>
    </source>
</evidence>
<evidence type="ECO:0000256" key="3">
    <source>
        <dbReference type="ARBA" id="ARBA00004172"/>
    </source>
</evidence>